<dbReference type="GO" id="GO:0005524">
    <property type="term" value="F:ATP binding"/>
    <property type="evidence" value="ECO:0007669"/>
    <property type="project" value="UniProtKB-KW"/>
</dbReference>
<dbReference type="InterPro" id="IPR055180">
    <property type="entry name" value="HsdR_RecA-like_helicase_dom_2"/>
</dbReference>
<dbReference type="GO" id="GO:0003677">
    <property type="term" value="F:DNA binding"/>
    <property type="evidence" value="ECO:0007669"/>
    <property type="project" value="UniProtKB-KW"/>
</dbReference>
<comment type="caution">
    <text evidence="2">The sequence shown here is derived from an EMBL/GenBank/DDBJ whole genome shotgun (WGS) entry which is preliminary data.</text>
</comment>
<dbReference type="InterPro" id="IPR027417">
    <property type="entry name" value="P-loop_NTPase"/>
</dbReference>
<dbReference type="GO" id="GO:0009035">
    <property type="term" value="F:type I site-specific deoxyribonuclease activity"/>
    <property type="evidence" value="ECO:0007669"/>
    <property type="project" value="UniProtKB-EC"/>
</dbReference>
<dbReference type="InterPro" id="IPR014001">
    <property type="entry name" value="Helicase_ATP-bd"/>
</dbReference>
<dbReference type="GO" id="GO:0009307">
    <property type="term" value="P:DNA restriction-modification system"/>
    <property type="evidence" value="ECO:0007669"/>
    <property type="project" value="UniProtKB-KW"/>
</dbReference>
<protein>
    <submittedName>
        <fullName evidence="2">DEAD/DEAH box helicase</fullName>
    </submittedName>
</protein>
<dbReference type="Pfam" id="PF04313">
    <property type="entry name" value="HSDR_N"/>
    <property type="match status" value="1"/>
</dbReference>
<dbReference type="SMART" id="SM00487">
    <property type="entry name" value="DEXDc"/>
    <property type="match status" value="1"/>
</dbReference>
<dbReference type="AlphaFoldDB" id="A0A2P7SQB2"/>
<accession>A0A2P7SQB2</accession>
<keyword evidence="2" id="KW-0347">Helicase</keyword>
<dbReference type="InterPro" id="IPR040980">
    <property type="entry name" value="SWI2_SNF2"/>
</dbReference>
<dbReference type="GO" id="GO:0004386">
    <property type="term" value="F:helicase activity"/>
    <property type="evidence" value="ECO:0007669"/>
    <property type="project" value="UniProtKB-KW"/>
</dbReference>
<dbReference type="Proteomes" id="UP000241229">
    <property type="component" value="Unassembled WGS sequence"/>
</dbReference>
<sequence>MNYEQPPTPHPYAKGFAEDNVHREEVLEVHLCKALVERQGYRARAPEDYDRSLALDKAVVLDFIKATQGEEWIKLEAHYGASSEAEFFKQVEQGLKQRGTLDVLRNGVKLVPNLKFFLCAFKPASSLNPALVRLFEANILSVIRQLRYSTKNENAIDVALFINGLPVATFELKNTLTGSTFRHAELQYRKDRAPANEPLLTFKRGALVHFAMDQDNLSMTTRLQNGKTRFLPFNRGHDGGAGNPDIEGEFRVAYLWADQPEGRAVLSRDILLDIIGRFVHLDMTDGKEALIFPRFHQIDAVLKMIGHARAHGGGCNYLVQHSAGSGKSNTIAWTAHRLVTLHDESDRPVFDTAIVVTDRVVLDRQLQGTIAQFEQTPGVVRKIDGTSRQLKAAIEGQAKIIITTIQKFSTEHLRVISGQGTRRFAVLIDEAHGSQSGKSAQALSDALSRDDETTTSDEIEELIAEYQRQRGPQQNISYFAFTATPRNVTLERFGTMGANGLPHPFHIYSMRQAIEEGFILDVLQNYMTYKAYYALEKTIDDDPELDTRRAQRKVARFASLHPTALNQKIEVIIEHFRRHVKSELDGQAKAMIVTSSRESALRYFFALKAYIDDKGYRDLKALVAFSGELNIDGQTYTEAELNTFSETELPRRFDTSEYQVLIVAEKYQTGFDQPKLCGMYIDKKLAGLQAVQTLSRLNRTFPGKERTFILDFQNTMEDIKEAFRPFYEVSSLEAVSDKNQIYQLETRIRTFGYIDSTEVERFALTFFKGTLSTHDRVSLEALVRNAVGRFEAEEDEGRQEEFRQLLRSYKRFYSFVAQIIRLGDTSLEKLYAYTDWLDRMLPNREQPPEVEITDDMLRLRAFRVQEKEAGSASLQAGEAKPLTAISEFGAKPYTEDEAKALSEIVSSFNERHGTQFTEEDFIRLEQVKRKALDEEMTAVLRNNPPDVSRPTFVRRLLEETIKQFQRDNSLQNIIMTNAEDRDRVFSHLFSRALREVREEA</sequence>
<dbReference type="Gene3D" id="3.40.50.300">
    <property type="entry name" value="P-loop containing nucleotide triphosphate hydrolases"/>
    <property type="match status" value="2"/>
</dbReference>
<evidence type="ECO:0000259" key="1">
    <source>
        <dbReference type="PROSITE" id="PS51192"/>
    </source>
</evidence>
<feature type="domain" description="Helicase ATP-binding" evidence="1">
    <location>
        <begin position="308"/>
        <end position="503"/>
    </location>
</feature>
<dbReference type="InterPro" id="IPR007409">
    <property type="entry name" value="Restrct_endonuc_type1_HsdR_N"/>
</dbReference>
<dbReference type="RefSeq" id="WP_106770725.1">
    <property type="nucleotide sequence ID" value="NZ_PXYK01000003.1"/>
</dbReference>
<dbReference type="PROSITE" id="PS51192">
    <property type="entry name" value="HELICASE_ATP_BIND_1"/>
    <property type="match status" value="1"/>
</dbReference>
<reference evidence="2" key="1">
    <citation type="submission" date="2018-03" db="EMBL/GenBank/DDBJ databases">
        <title>The draft genome of Mesorhizobium sp. 6GN-30.</title>
        <authorList>
            <person name="Liu L."/>
            <person name="Li L."/>
            <person name="Wang T."/>
            <person name="Zhang X."/>
            <person name="Liang L."/>
        </authorList>
    </citation>
    <scope>NUCLEOTIDE SEQUENCE [LARGE SCALE GENOMIC DNA]</scope>
    <source>
        <strain evidence="2">6GN30</strain>
    </source>
</reference>
<keyword evidence="2" id="KW-0547">Nucleotide-binding</keyword>
<dbReference type="PANTHER" id="PTHR42927">
    <property type="entry name" value="HELICASE SUPERFAMILY 1 AND 2 DOMAIN-CONTAINING PROTEIN"/>
    <property type="match status" value="1"/>
</dbReference>
<evidence type="ECO:0000313" key="2">
    <source>
        <dbReference type="EMBL" id="PSJ64680.1"/>
    </source>
</evidence>
<evidence type="ECO:0000313" key="3">
    <source>
        <dbReference type="Proteomes" id="UP000241229"/>
    </source>
</evidence>
<dbReference type="PANTHER" id="PTHR42927:SF1">
    <property type="entry name" value="HELICASE SUPERFAMILY 1 AND 2 DOMAIN-CONTAINING PROTEIN"/>
    <property type="match status" value="1"/>
</dbReference>
<keyword evidence="3" id="KW-1185">Reference proteome</keyword>
<name>A0A2P7SQB2_9HYPH</name>
<dbReference type="Pfam" id="PF18766">
    <property type="entry name" value="SWI2_SNF2"/>
    <property type="match status" value="1"/>
</dbReference>
<dbReference type="Pfam" id="PF22679">
    <property type="entry name" value="T1R_D3-like"/>
    <property type="match status" value="1"/>
</dbReference>
<dbReference type="OrthoDB" id="9758243at2"/>
<dbReference type="Gene3D" id="3.90.1570.50">
    <property type="match status" value="1"/>
</dbReference>
<organism evidence="2 3">
    <name type="scientific">Kumtagia ephedrae</name>
    <dbReference type="NCBI Taxonomy" id="2116701"/>
    <lineage>
        <taxon>Bacteria</taxon>
        <taxon>Pseudomonadati</taxon>
        <taxon>Pseudomonadota</taxon>
        <taxon>Alphaproteobacteria</taxon>
        <taxon>Hyphomicrobiales</taxon>
        <taxon>Phyllobacteriaceae</taxon>
        <taxon>Kumtagia</taxon>
    </lineage>
</organism>
<gene>
    <name evidence="2" type="ORF">C7I84_03225</name>
</gene>
<keyword evidence="2" id="KW-0067">ATP-binding</keyword>
<proteinExistence type="predicted"/>
<keyword evidence="2" id="KW-0378">Hydrolase</keyword>
<dbReference type="EMBL" id="PXYK01000003">
    <property type="protein sequence ID" value="PSJ64680.1"/>
    <property type="molecule type" value="Genomic_DNA"/>
</dbReference>
<dbReference type="SUPFAM" id="SSF52540">
    <property type="entry name" value="P-loop containing nucleoside triphosphate hydrolases"/>
    <property type="match status" value="1"/>
</dbReference>